<name>A0A9W4H0V0_9ACTN</name>
<protein>
    <submittedName>
        <fullName evidence="2">Uncharacterized protein</fullName>
    </submittedName>
</protein>
<evidence type="ECO:0000313" key="2">
    <source>
        <dbReference type="EMBL" id="CAG7639584.1"/>
    </source>
</evidence>
<reference evidence="2" key="1">
    <citation type="submission" date="2021-06" db="EMBL/GenBank/DDBJ databases">
        <authorList>
            <person name="Arsene-Ploetze F."/>
        </authorList>
    </citation>
    <scope>NUCLEOTIDE SEQUENCE</scope>
    <source>
        <strain evidence="2">SBRY1</strain>
    </source>
</reference>
<comment type="caution">
    <text evidence="2">The sequence shown here is derived from an EMBL/GenBank/DDBJ whole genome shotgun (WGS) entry which is preliminary data.</text>
</comment>
<feature type="compositionally biased region" description="Low complexity" evidence="1">
    <location>
        <begin position="30"/>
        <end position="41"/>
    </location>
</feature>
<dbReference type="Proteomes" id="UP001153328">
    <property type="component" value="Unassembled WGS sequence"/>
</dbReference>
<proteinExistence type="predicted"/>
<feature type="compositionally biased region" description="Low complexity" evidence="1">
    <location>
        <begin position="1"/>
        <end position="10"/>
    </location>
</feature>
<evidence type="ECO:0000313" key="3">
    <source>
        <dbReference type="Proteomes" id="UP001153328"/>
    </source>
</evidence>
<feature type="compositionally biased region" description="Basic and acidic residues" evidence="1">
    <location>
        <begin position="104"/>
        <end position="114"/>
    </location>
</feature>
<evidence type="ECO:0000256" key="1">
    <source>
        <dbReference type="SAM" id="MobiDB-lite"/>
    </source>
</evidence>
<dbReference type="AlphaFoldDB" id="A0A9W4H0V0"/>
<organism evidence="2 3">
    <name type="scientific">Actinacidiphila bryophytorum</name>
    <dbReference type="NCBI Taxonomy" id="1436133"/>
    <lineage>
        <taxon>Bacteria</taxon>
        <taxon>Bacillati</taxon>
        <taxon>Actinomycetota</taxon>
        <taxon>Actinomycetes</taxon>
        <taxon>Kitasatosporales</taxon>
        <taxon>Streptomycetaceae</taxon>
        <taxon>Actinacidiphila</taxon>
    </lineage>
</organism>
<accession>A0A9W4H0V0</accession>
<dbReference type="EMBL" id="CAJVAX010000017">
    <property type="protein sequence ID" value="CAG7639584.1"/>
    <property type="molecule type" value="Genomic_DNA"/>
</dbReference>
<feature type="compositionally biased region" description="Low complexity" evidence="1">
    <location>
        <begin position="223"/>
        <end position="241"/>
    </location>
</feature>
<feature type="compositionally biased region" description="Basic and acidic residues" evidence="1">
    <location>
        <begin position="164"/>
        <end position="177"/>
    </location>
</feature>
<feature type="compositionally biased region" description="Low complexity" evidence="1">
    <location>
        <begin position="81"/>
        <end position="94"/>
    </location>
</feature>
<sequence>MVAAVVGVRRATGRRGHGAYGDERPGRPAGGRAVRRPAAAGLDRDGPGPGHRPAAARRAHDLPRHRPPGRGARPGAPPQPGARAYGRGRAARPQPGRPLRRPPRRDEGRPDRRRGSARRGRHGGAGARGVRPRVGRGARPGDRQPAGGAGAALAARGSARRRGLRNDRWNERWYDRERRHRNSASLNGDPPCPASTAPVRPAAGTPSPPCCSARHLRRPRVRPPGTATAAALTRRAAVRTPSTRPWGR</sequence>
<feature type="region of interest" description="Disordered" evidence="1">
    <location>
        <begin position="1"/>
        <end position="248"/>
    </location>
</feature>
<keyword evidence="3" id="KW-1185">Reference proteome</keyword>
<gene>
    <name evidence="2" type="ORF">SBRY_30343</name>
</gene>